<dbReference type="InterPro" id="IPR027417">
    <property type="entry name" value="P-loop_NTPase"/>
</dbReference>
<dbReference type="InterPro" id="IPR045865">
    <property type="entry name" value="ACT-like_dom_sf"/>
</dbReference>
<keyword evidence="3" id="KW-0678">Repressor</keyword>
<evidence type="ECO:0000256" key="5">
    <source>
        <dbReference type="ARBA" id="ARBA00022797"/>
    </source>
</evidence>
<dbReference type="InterPro" id="IPR002912">
    <property type="entry name" value="ACT_dom"/>
</dbReference>
<dbReference type="PROSITE" id="PS00676">
    <property type="entry name" value="SIGMA54_INTERACT_2"/>
    <property type="match status" value="1"/>
</dbReference>
<dbReference type="Pfam" id="PF00989">
    <property type="entry name" value="PAS"/>
    <property type="match status" value="1"/>
</dbReference>
<dbReference type="CDD" id="cd04877">
    <property type="entry name" value="ACT_TyrR"/>
    <property type="match status" value="1"/>
</dbReference>
<evidence type="ECO:0000259" key="13">
    <source>
        <dbReference type="PROSITE" id="PS50112"/>
    </source>
</evidence>
<evidence type="ECO:0000256" key="6">
    <source>
        <dbReference type="ARBA" id="ARBA00022840"/>
    </source>
</evidence>
<dbReference type="GO" id="GO:0003677">
    <property type="term" value="F:DNA binding"/>
    <property type="evidence" value="ECO:0007669"/>
    <property type="project" value="UniProtKB-KW"/>
</dbReference>
<accession>A0A4R3I6R0</accession>
<dbReference type="InterPro" id="IPR000014">
    <property type="entry name" value="PAS"/>
</dbReference>
<dbReference type="SUPFAM" id="SSF52540">
    <property type="entry name" value="P-loop containing nucleoside triphosphate hydrolases"/>
    <property type="match status" value="1"/>
</dbReference>
<dbReference type="InterPro" id="IPR030828">
    <property type="entry name" value="HTH_TyrR"/>
</dbReference>
<dbReference type="SMART" id="SM00091">
    <property type="entry name" value="PAS"/>
    <property type="match status" value="1"/>
</dbReference>
<dbReference type="CDD" id="cd00130">
    <property type="entry name" value="PAS"/>
    <property type="match status" value="1"/>
</dbReference>
<comment type="caution">
    <text evidence="15">The sequence shown here is derived from an EMBL/GenBank/DDBJ whole genome shotgun (WGS) entry which is preliminary data.</text>
</comment>
<dbReference type="Gene3D" id="3.30.450.20">
    <property type="entry name" value="PAS domain"/>
    <property type="match status" value="1"/>
</dbReference>
<dbReference type="FunFam" id="3.40.50.300:FF:000006">
    <property type="entry name" value="DNA-binding transcriptional regulator NtrC"/>
    <property type="match status" value="1"/>
</dbReference>
<keyword evidence="4" id="KW-0547">Nucleotide-binding</keyword>
<dbReference type="InterPro" id="IPR009057">
    <property type="entry name" value="Homeodomain-like_sf"/>
</dbReference>
<evidence type="ECO:0000256" key="10">
    <source>
        <dbReference type="ARBA" id="ARBA00023163"/>
    </source>
</evidence>
<dbReference type="AlphaFoldDB" id="A0A4R3I6R0"/>
<dbReference type="Pfam" id="PF18024">
    <property type="entry name" value="HTH_50"/>
    <property type="match status" value="1"/>
</dbReference>
<gene>
    <name evidence="15" type="ORF">BCF53_106104</name>
</gene>
<dbReference type="SUPFAM" id="SSF55021">
    <property type="entry name" value="ACT-like"/>
    <property type="match status" value="1"/>
</dbReference>
<evidence type="ECO:0000256" key="3">
    <source>
        <dbReference type="ARBA" id="ARBA00022491"/>
    </source>
</evidence>
<evidence type="ECO:0000259" key="12">
    <source>
        <dbReference type="PROSITE" id="PS50045"/>
    </source>
</evidence>
<dbReference type="GO" id="GO:0006355">
    <property type="term" value="P:regulation of DNA-templated transcription"/>
    <property type="evidence" value="ECO:0007669"/>
    <property type="project" value="InterPro"/>
</dbReference>
<dbReference type="SMART" id="SM00382">
    <property type="entry name" value="AAA"/>
    <property type="match status" value="1"/>
</dbReference>
<dbReference type="NCBIfam" id="NF008085">
    <property type="entry name" value="PRK10820.1"/>
    <property type="match status" value="1"/>
</dbReference>
<keyword evidence="5" id="KW-0058">Aromatic hydrocarbons catabolism</keyword>
<dbReference type="Gene3D" id="3.30.70.260">
    <property type="match status" value="1"/>
</dbReference>
<dbReference type="InterPro" id="IPR025944">
    <property type="entry name" value="Sigma_54_int_dom_CS"/>
</dbReference>
<evidence type="ECO:0000256" key="7">
    <source>
        <dbReference type="ARBA" id="ARBA00023015"/>
    </source>
</evidence>
<dbReference type="InterPro" id="IPR025943">
    <property type="entry name" value="Sigma_54_int_dom_ATP-bd_2"/>
</dbReference>
<feature type="domain" description="Sigma-54 factor interaction" evidence="12">
    <location>
        <begin position="205"/>
        <end position="431"/>
    </location>
</feature>
<dbReference type="InterPro" id="IPR035965">
    <property type="entry name" value="PAS-like_dom_sf"/>
</dbReference>
<dbReference type="OrthoDB" id="9804019at2"/>
<dbReference type="PANTHER" id="PTHR32071:SF3">
    <property type="entry name" value="HTH-TYPE TRANSCRIPTIONAL REGULATORY PROTEIN TYRR"/>
    <property type="match status" value="1"/>
</dbReference>
<evidence type="ECO:0000259" key="14">
    <source>
        <dbReference type="PROSITE" id="PS51671"/>
    </source>
</evidence>
<reference evidence="15 16" key="1">
    <citation type="submission" date="2019-03" db="EMBL/GenBank/DDBJ databases">
        <title>Genomic Encyclopedia of Archaeal and Bacterial Type Strains, Phase II (KMG-II): from individual species to whole genera.</title>
        <authorList>
            <person name="Goeker M."/>
        </authorList>
    </citation>
    <scope>NUCLEOTIDE SEQUENCE [LARGE SCALE GENOMIC DNA]</scope>
    <source>
        <strain evidence="15 16">DSM 15388</strain>
    </source>
</reference>
<feature type="domain" description="ACT" evidence="14">
    <location>
        <begin position="2"/>
        <end position="72"/>
    </location>
</feature>
<evidence type="ECO:0000313" key="15">
    <source>
        <dbReference type="EMBL" id="TCS41373.1"/>
    </source>
</evidence>
<dbReference type="GO" id="GO:0005524">
    <property type="term" value="F:ATP binding"/>
    <property type="evidence" value="ECO:0007669"/>
    <property type="project" value="UniProtKB-KW"/>
</dbReference>
<dbReference type="Gene3D" id="1.10.10.60">
    <property type="entry name" value="Homeodomain-like"/>
    <property type="match status" value="1"/>
</dbReference>
<dbReference type="PROSITE" id="PS50112">
    <property type="entry name" value="PAS"/>
    <property type="match status" value="1"/>
</dbReference>
<dbReference type="PROSITE" id="PS50045">
    <property type="entry name" value="SIGMA54_INTERACT_4"/>
    <property type="match status" value="1"/>
</dbReference>
<keyword evidence="16" id="KW-1185">Reference proteome</keyword>
<sequence length="514" mass="58511">MRLYIRCEERLGICAEILDILVKHNIDLRNIEIDASGEIFLNFPTVEFDEFQHLMPEIRMIEGVHDVSVIPYLPLEREQQEMKTLLRTLPEPVVSIDAKGAVVVANEAALDVLRLPENEVRKKPIKNWVKGFNFNKWLADETPESESVQLQLKGRTYLADIYPIQIQQSDDESLFAGGVITFKSPERLGRQMTAYHKQTGQFEMITAHSQSMKKLIQQARRMSGLDAPLLITGETGTGKELFAKACHQNSLRKDKPFLVLNCAAIPDDAAESELFGYAGTSSHGGEKKGIIELAEEGTVFLDEIGDMSALLQNKFLRLLQDGTYRRIGDEKEYTSNVRIICSTQKNLLELCRSGHFREDLYYRLNVLTLHIPPLRDRKADILPMAERFIARYAEPQRRYIRLSVACQNALQSYPWPGNVRQLENSLLRAVSLVEGDVLEPEQLQLPSFNEGWGFVDESFDGTLDEAMKRFESQLLKRLYPAYPSSRQLGKKLGVSHTAVANKLREYKIGRHADE</sequence>
<keyword evidence="2" id="KW-0963">Cytoplasm</keyword>
<keyword evidence="7" id="KW-0805">Transcription regulation</keyword>
<dbReference type="GO" id="GO:0005737">
    <property type="term" value="C:cytoplasm"/>
    <property type="evidence" value="ECO:0007669"/>
    <property type="project" value="UniProtKB-SubCell"/>
</dbReference>
<dbReference type="EMBL" id="SLZR01000006">
    <property type="protein sequence ID" value="TCS41373.1"/>
    <property type="molecule type" value="Genomic_DNA"/>
</dbReference>
<keyword evidence="8" id="KW-0238">DNA-binding</keyword>
<dbReference type="SUPFAM" id="SSF46689">
    <property type="entry name" value="Homeodomain-like"/>
    <property type="match status" value="1"/>
</dbReference>
<feature type="domain" description="PAS" evidence="13">
    <location>
        <begin position="78"/>
        <end position="120"/>
    </location>
</feature>
<dbReference type="PROSITE" id="PS00688">
    <property type="entry name" value="SIGMA54_INTERACT_3"/>
    <property type="match status" value="1"/>
</dbReference>
<evidence type="ECO:0000313" key="16">
    <source>
        <dbReference type="Proteomes" id="UP000295793"/>
    </source>
</evidence>
<dbReference type="PROSITE" id="PS00675">
    <property type="entry name" value="SIGMA54_INTERACT_1"/>
    <property type="match status" value="1"/>
</dbReference>
<dbReference type="InterPro" id="IPR002078">
    <property type="entry name" value="Sigma_54_int"/>
</dbReference>
<evidence type="ECO:0000256" key="2">
    <source>
        <dbReference type="ARBA" id="ARBA00022490"/>
    </source>
</evidence>
<dbReference type="CDD" id="cd00009">
    <property type="entry name" value="AAA"/>
    <property type="match status" value="1"/>
</dbReference>
<keyword evidence="10" id="KW-0804">Transcription</keyword>
<dbReference type="InterPro" id="IPR013767">
    <property type="entry name" value="PAS_fold"/>
</dbReference>
<keyword evidence="9" id="KW-0010">Activator</keyword>
<evidence type="ECO:0000256" key="4">
    <source>
        <dbReference type="ARBA" id="ARBA00022741"/>
    </source>
</evidence>
<dbReference type="InterPro" id="IPR025662">
    <property type="entry name" value="Sigma_54_int_dom_ATP-bd_1"/>
</dbReference>
<keyword evidence="6" id="KW-0067">ATP-binding</keyword>
<dbReference type="RefSeq" id="WP_132701346.1">
    <property type="nucleotide sequence ID" value="NZ_SLZR01000006.1"/>
</dbReference>
<organism evidence="15 16">
    <name type="scientific">Reinekea marinisedimentorum</name>
    <dbReference type="NCBI Taxonomy" id="230495"/>
    <lineage>
        <taxon>Bacteria</taxon>
        <taxon>Pseudomonadati</taxon>
        <taxon>Pseudomonadota</taxon>
        <taxon>Gammaproteobacteria</taxon>
        <taxon>Oceanospirillales</taxon>
        <taxon>Saccharospirillaceae</taxon>
        <taxon>Reinekea</taxon>
    </lineage>
</organism>
<name>A0A4R3I6R0_9GAMM</name>
<dbReference type="SUPFAM" id="SSF55785">
    <property type="entry name" value="PYP-like sensor domain (PAS domain)"/>
    <property type="match status" value="1"/>
</dbReference>
<dbReference type="Gene3D" id="1.10.8.60">
    <property type="match status" value="1"/>
</dbReference>
<dbReference type="PANTHER" id="PTHR32071">
    <property type="entry name" value="TRANSCRIPTIONAL REGULATORY PROTEIN"/>
    <property type="match status" value="1"/>
</dbReference>
<evidence type="ECO:0000256" key="1">
    <source>
        <dbReference type="ARBA" id="ARBA00004496"/>
    </source>
</evidence>
<dbReference type="NCBIfam" id="TIGR04381">
    <property type="entry name" value="HTH_TypR"/>
    <property type="match status" value="1"/>
</dbReference>
<dbReference type="Gene3D" id="3.40.50.300">
    <property type="entry name" value="P-loop containing nucleotide triphosphate hydrolases"/>
    <property type="match status" value="1"/>
</dbReference>
<dbReference type="Pfam" id="PF25601">
    <property type="entry name" value="AAA_lid_14"/>
    <property type="match status" value="1"/>
</dbReference>
<evidence type="ECO:0000256" key="8">
    <source>
        <dbReference type="ARBA" id="ARBA00023125"/>
    </source>
</evidence>
<comment type="subcellular location">
    <subcellularLocation>
        <location evidence="1">Cytoplasm</location>
    </subcellularLocation>
</comment>
<protein>
    <recommendedName>
        <fullName evidence="11">HTH-type transcriptional regulatory protein TyrR</fullName>
    </recommendedName>
</protein>
<dbReference type="Proteomes" id="UP000295793">
    <property type="component" value="Unassembled WGS sequence"/>
</dbReference>
<evidence type="ECO:0000256" key="11">
    <source>
        <dbReference type="ARBA" id="ARBA00029500"/>
    </source>
</evidence>
<dbReference type="InterPro" id="IPR003593">
    <property type="entry name" value="AAA+_ATPase"/>
</dbReference>
<dbReference type="InterPro" id="IPR058031">
    <property type="entry name" value="AAA_lid_NorR"/>
</dbReference>
<dbReference type="PROSITE" id="PS51671">
    <property type="entry name" value="ACT"/>
    <property type="match status" value="1"/>
</dbReference>
<proteinExistence type="predicted"/>
<dbReference type="Pfam" id="PF00158">
    <property type="entry name" value="Sigma54_activat"/>
    <property type="match status" value="1"/>
</dbReference>
<evidence type="ECO:0000256" key="9">
    <source>
        <dbReference type="ARBA" id="ARBA00023159"/>
    </source>
</evidence>